<dbReference type="FunFam" id="1.10.10.10:FF:000001">
    <property type="entry name" value="LysR family transcriptional regulator"/>
    <property type="match status" value="1"/>
</dbReference>
<dbReference type="InterPro" id="IPR036390">
    <property type="entry name" value="WH_DNA-bd_sf"/>
</dbReference>
<evidence type="ECO:0000256" key="3">
    <source>
        <dbReference type="ARBA" id="ARBA00023125"/>
    </source>
</evidence>
<dbReference type="GO" id="GO:0043565">
    <property type="term" value="F:sequence-specific DNA binding"/>
    <property type="evidence" value="ECO:0007669"/>
    <property type="project" value="TreeGrafter"/>
</dbReference>
<dbReference type="CDD" id="cd08471">
    <property type="entry name" value="PBP2_CrgA_like_2"/>
    <property type="match status" value="1"/>
</dbReference>
<dbReference type="PRINTS" id="PR00039">
    <property type="entry name" value="HTHLYSR"/>
</dbReference>
<dbReference type="GO" id="GO:0006351">
    <property type="term" value="P:DNA-templated transcription"/>
    <property type="evidence" value="ECO:0007669"/>
    <property type="project" value="TreeGrafter"/>
</dbReference>
<dbReference type="EMBL" id="FN543105">
    <property type="protein sequence ID" value="CBA30815.1"/>
    <property type="molecule type" value="Genomic_DNA"/>
</dbReference>
<dbReference type="GO" id="GO:0003700">
    <property type="term" value="F:DNA-binding transcription factor activity"/>
    <property type="evidence" value="ECO:0007669"/>
    <property type="project" value="InterPro"/>
</dbReference>
<dbReference type="Pfam" id="PF03466">
    <property type="entry name" value="LysR_substrate"/>
    <property type="match status" value="1"/>
</dbReference>
<protein>
    <recommendedName>
        <fullName evidence="5">HTH lysR-type domain-containing protein</fullName>
    </recommendedName>
</protein>
<proteinExistence type="inferred from homology"/>
<comment type="similarity">
    <text evidence="1">Belongs to the LysR transcriptional regulatory family.</text>
</comment>
<dbReference type="Pfam" id="PF00126">
    <property type="entry name" value="HTH_1"/>
    <property type="match status" value="1"/>
</dbReference>
<reference evidence="6" key="1">
    <citation type="journal article" date="2010" name="Nature">
        <title>The Dynamic genome of Hydra.</title>
        <authorList>
            <person name="Chapman J.A."/>
            <person name="Kirkness E.F."/>
            <person name="Simakov O."/>
            <person name="Hampson S.E."/>
            <person name="Mitros T."/>
            <person name="Weinmaier T."/>
            <person name="Rattei T."/>
            <person name="Balasubramanian P.G."/>
            <person name="Borman J."/>
            <person name="Busam D."/>
            <person name="Disbennett K."/>
            <person name="Pfannkoch C."/>
            <person name="Sumin N."/>
            <person name="Sutton G."/>
            <person name="Viswanathan L."/>
            <person name="Walenz B."/>
            <person name="Goodstein D.M."/>
            <person name="Hellsten U."/>
            <person name="Kawashima T."/>
            <person name="Prochnik S.E."/>
            <person name="Putnam N.H."/>
            <person name="Shu S."/>
            <person name="Blumberg B."/>
            <person name="Dana C.E."/>
            <person name="Gee L."/>
            <person name="Kibler D.F."/>
            <person name="Law L."/>
            <person name="Lindgens D."/>
            <person name="Martinez D.E."/>
            <person name="Peng J."/>
            <person name="Wigge P.A."/>
            <person name="Bertulat B."/>
            <person name="Guder C."/>
            <person name="Nakamura Y."/>
            <person name="Ozbek S."/>
            <person name="Watanabe H."/>
            <person name="Khalturin K."/>
            <person name="Hemmrich G."/>
            <person name="Franke A."/>
            <person name="Augustin R."/>
            <person name="Fraune S."/>
            <person name="Hayakawa E."/>
            <person name="Hayakawa S."/>
            <person name="Hirose M."/>
            <person name="Hwang J."/>
            <person name="Ikeo K."/>
            <person name="Nishimiya-Fujisawa C."/>
            <person name="Ogura A."/>
            <person name="Takahashi T."/>
            <person name="Steinmetz P.R."/>
            <person name="Zhang X."/>
            <person name="Aufschnaiter R."/>
            <person name="Eder M.K."/>
            <person name="Gorny A.K."/>
            <person name="Salvenmoser W."/>
            <person name="Heimberg A.M."/>
            <person name="Wheeler B.M."/>
            <person name="Peterson K.J."/>
            <person name="Boettger A."/>
            <person name="Tischler P."/>
            <person name="Wolf A."/>
            <person name="Gojobori T."/>
            <person name="Remington K.A."/>
            <person name="Strausberg R.L."/>
            <person name="Venter J."/>
            <person name="Technau U."/>
            <person name="Hobmayer B."/>
            <person name="Bosch T.C."/>
            <person name="Holstein T.W."/>
            <person name="Fujisawa T."/>
            <person name="Bode H.R."/>
            <person name="David C.N."/>
            <person name="Rokhsar D.S."/>
            <person name="Steele R.E."/>
        </authorList>
    </citation>
    <scope>NUCLEOTIDE SEQUENCE</scope>
</reference>
<dbReference type="PROSITE" id="PS50931">
    <property type="entry name" value="HTH_LYSR"/>
    <property type="match status" value="1"/>
</dbReference>
<dbReference type="PANTHER" id="PTHR30537">
    <property type="entry name" value="HTH-TYPE TRANSCRIPTIONAL REGULATOR"/>
    <property type="match status" value="1"/>
</dbReference>
<keyword evidence="6" id="KW-0456">Lyase</keyword>
<organism evidence="6">
    <name type="scientific">Curvibacter symbiont subsp. Hydra magnipapillata</name>
    <dbReference type="NCBI Taxonomy" id="667019"/>
    <lineage>
        <taxon>Bacteria</taxon>
        <taxon>Pseudomonadati</taxon>
        <taxon>Pseudomonadota</taxon>
        <taxon>Betaproteobacteria</taxon>
        <taxon>Burkholderiales</taxon>
        <taxon>Comamonadaceae</taxon>
        <taxon>Curvibacter</taxon>
    </lineage>
</organism>
<evidence type="ECO:0000259" key="5">
    <source>
        <dbReference type="PROSITE" id="PS50931"/>
    </source>
</evidence>
<name>C9YCW5_CURXX</name>
<accession>C9YCW5</accession>
<dbReference type="GO" id="GO:0016829">
    <property type="term" value="F:lyase activity"/>
    <property type="evidence" value="ECO:0007669"/>
    <property type="project" value="UniProtKB-KW"/>
</dbReference>
<keyword evidence="4" id="KW-0804">Transcription</keyword>
<dbReference type="Gene3D" id="3.40.190.290">
    <property type="match status" value="1"/>
</dbReference>
<dbReference type="InterPro" id="IPR036388">
    <property type="entry name" value="WH-like_DNA-bd_sf"/>
</dbReference>
<dbReference type="PANTHER" id="PTHR30537:SF5">
    <property type="entry name" value="HTH-TYPE TRANSCRIPTIONAL ACTIVATOR TTDR-RELATED"/>
    <property type="match status" value="1"/>
</dbReference>
<evidence type="ECO:0000256" key="2">
    <source>
        <dbReference type="ARBA" id="ARBA00023015"/>
    </source>
</evidence>
<gene>
    <name evidence="6" type="ORF">Csp_C25440</name>
</gene>
<dbReference type="Gene3D" id="1.10.10.10">
    <property type="entry name" value="Winged helix-like DNA-binding domain superfamily/Winged helix DNA-binding domain"/>
    <property type="match status" value="1"/>
</dbReference>
<evidence type="ECO:0000256" key="4">
    <source>
        <dbReference type="ARBA" id="ARBA00023163"/>
    </source>
</evidence>
<dbReference type="SUPFAM" id="SSF53850">
    <property type="entry name" value="Periplasmic binding protein-like II"/>
    <property type="match status" value="1"/>
</dbReference>
<keyword evidence="3" id="KW-0238">DNA-binding</keyword>
<dbReference type="AlphaFoldDB" id="C9YCW5"/>
<dbReference type="SUPFAM" id="SSF46785">
    <property type="entry name" value="Winged helix' DNA-binding domain"/>
    <property type="match status" value="1"/>
</dbReference>
<dbReference type="InterPro" id="IPR058163">
    <property type="entry name" value="LysR-type_TF_proteobact-type"/>
</dbReference>
<dbReference type="InterPro" id="IPR005119">
    <property type="entry name" value="LysR_subst-bd"/>
</dbReference>
<feature type="domain" description="HTH lysR-type" evidence="5">
    <location>
        <begin position="11"/>
        <end position="68"/>
    </location>
</feature>
<keyword evidence="2" id="KW-0805">Transcription regulation</keyword>
<evidence type="ECO:0000313" key="6">
    <source>
        <dbReference type="EMBL" id="CBA30815.1"/>
    </source>
</evidence>
<evidence type="ECO:0000256" key="1">
    <source>
        <dbReference type="ARBA" id="ARBA00009437"/>
    </source>
</evidence>
<dbReference type="InterPro" id="IPR000847">
    <property type="entry name" value="LysR_HTH_N"/>
</dbReference>
<sequence length="308" mass="34337">MHSSTNWNNMDRFHLMNVLVAVVDAQGFAGAARKLAISPPAVTRAVNELEAHLGLRLLTRTTRTVRVTDAGERYVQDCRRILAEMAEADESVTGQHRAPRGRLTITAPVLFGCKFVTPIVREYLERYPEVNASCMFLDRVVNMVDEGVDVAIRIGELPDSSMQAIRVGQVRRVVCASPAYLKEHGIPLTPDDLHRHAIVSTSSLAPHLEWRFRNNGAPLSIRLQPRMSTTTNDSAIAAVVGGFGLTRRLSYQVAEDLRARRLKTVLADYEPEPVPIHVVHREGRQAAQRVRAFIDLAIERLRSDPSLN</sequence>